<reference evidence="2" key="1">
    <citation type="submission" date="2015-05" db="EMBL/GenBank/DDBJ databases">
        <authorList>
            <person name="Fogelqvist Johan"/>
        </authorList>
    </citation>
    <scope>NUCLEOTIDE SEQUENCE [LARGE SCALE GENOMIC DNA]</scope>
</reference>
<dbReference type="EMBL" id="CVQI01022880">
    <property type="protein sequence ID" value="CRK30491.1"/>
    <property type="molecule type" value="Genomic_DNA"/>
</dbReference>
<sequence>RSRLRQRHRPQGLQDPLSC</sequence>
<organism evidence="1 2">
    <name type="scientific">Verticillium longisporum</name>
    <name type="common">Verticillium dahliae var. longisporum</name>
    <dbReference type="NCBI Taxonomy" id="100787"/>
    <lineage>
        <taxon>Eukaryota</taxon>
        <taxon>Fungi</taxon>
        <taxon>Dikarya</taxon>
        <taxon>Ascomycota</taxon>
        <taxon>Pezizomycotina</taxon>
        <taxon>Sordariomycetes</taxon>
        <taxon>Hypocreomycetidae</taxon>
        <taxon>Glomerellales</taxon>
        <taxon>Plectosphaerellaceae</taxon>
        <taxon>Verticillium</taxon>
    </lineage>
</organism>
<dbReference type="Proteomes" id="UP000045706">
    <property type="component" value="Unassembled WGS sequence"/>
</dbReference>
<gene>
    <name evidence="1" type="ORF">BN1723_018421</name>
</gene>
<evidence type="ECO:0000313" key="2">
    <source>
        <dbReference type="Proteomes" id="UP000045706"/>
    </source>
</evidence>
<dbReference type="AlphaFoldDB" id="A0A0G4M8N4"/>
<proteinExistence type="predicted"/>
<name>A0A0G4M8N4_VERLO</name>
<feature type="non-terminal residue" evidence="1">
    <location>
        <position position="1"/>
    </location>
</feature>
<accession>A0A0G4M8N4</accession>
<evidence type="ECO:0000313" key="1">
    <source>
        <dbReference type="EMBL" id="CRK30491.1"/>
    </source>
</evidence>
<protein>
    <submittedName>
        <fullName evidence="1">Uncharacterized protein</fullName>
    </submittedName>
</protein>